<dbReference type="Proteomes" id="UP000071392">
    <property type="component" value="Unassembled WGS sequence"/>
</dbReference>
<keyword evidence="10" id="KW-1185">Reference proteome</keyword>
<evidence type="ECO:0000313" key="9">
    <source>
        <dbReference type="EMBL" id="KXU35647.1"/>
    </source>
</evidence>
<proteinExistence type="inferred from homology"/>
<feature type="transmembrane region" description="Helical" evidence="8">
    <location>
        <begin position="31"/>
        <end position="48"/>
    </location>
</feature>
<dbReference type="InterPro" id="IPR007227">
    <property type="entry name" value="Cell_shape_determining_MreD"/>
</dbReference>
<accession>A0A139SM53</accession>
<comment type="subcellular location">
    <subcellularLocation>
        <location evidence="1">Cell membrane</location>
        <topology evidence="1">Multi-pass membrane protein</topology>
    </subcellularLocation>
</comment>
<evidence type="ECO:0000256" key="5">
    <source>
        <dbReference type="ARBA" id="ARBA00022960"/>
    </source>
</evidence>
<keyword evidence="4 8" id="KW-0812">Transmembrane</keyword>
<evidence type="ECO:0000256" key="2">
    <source>
        <dbReference type="ARBA" id="ARBA00007776"/>
    </source>
</evidence>
<feature type="transmembrane region" description="Helical" evidence="8">
    <location>
        <begin position="60"/>
        <end position="81"/>
    </location>
</feature>
<comment type="similarity">
    <text evidence="2">Belongs to the MreD family.</text>
</comment>
<dbReference type="Pfam" id="PF04093">
    <property type="entry name" value="MreD"/>
    <property type="match status" value="1"/>
</dbReference>
<keyword evidence="6 8" id="KW-1133">Transmembrane helix</keyword>
<evidence type="ECO:0000256" key="3">
    <source>
        <dbReference type="ARBA" id="ARBA00022475"/>
    </source>
</evidence>
<evidence type="ECO:0000256" key="4">
    <source>
        <dbReference type="ARBA" id="ARBA00022692"/>
    </source>
</evidence>
<dbReference type="RefSeq" id="WP_068711816.1">
    <property type="nucleotide sequence ID" value="NZ_LSZP01000036.1"/>
</dbReference>
<dbReference type="EMBL" id="LSZP01000036">
    <property type="protein sequence ID" value="KXU35647.1"/>
    <property type="molecule type" value="Genomic_DNA"/>
</dbReference>
<dbReference type="AlphaFoldDB" id="A0A139SM53"/>
<evidence type="ECO:0000313" key="10">
    <source>
        <dbReference type="Proteomes" id="UP000071392"/>
    </source>
</evidence>
<gene>
    <name evidence="9" type="ORF">AXK12_04845</name>
</gene>
<evidence type="ECO:0000256" key="1">
    <source>
        <dbReference type="ARBA" id="ARBA00004651"/>
    </source>
</evidence>
<name>A0A139SM53_9BACT</name>
<dbReference type="GO" id="GO:0005886">
    <property type="term" value="C:plasma membrane"/>
    <property type="evidence" value="ECO:0007669"/>
    <property type="project" value="UniProtKB-SubCell"/>
</dbReference>
<keyword evidence="3" id="KW-1003">Cell membrane</keyword>
<evidence type="ECO:0000256" key="6">
    <source>
        <dbReference type="ARBA" id="ARBA00022989"/>
    </source>
</evidence>
<organism evidence="9 10">
    <name type="scientific">Cephaloticoccus capnophilus</name>
    <dbReference type="NCBI Taxonomy" id="1548208"/>
    <lineage>
        <taxon>Bacteria</taxon>
        <taxon>Pseudomonadati</taxon>
        <taxon>Verrucomicrobiota</taxon>
        <taxon>Opitutia</taxon>
        <taxon>Opitutales</taxon>
        <taxon>Opitutaceae</taxon>
        <taxon>Cephaloticoccus</taxon>
    </lineage>
</organism>
<feature type="transmembrane region" description="Helical" evidence="8">
    <location>
        <begin position="101"/>
        <end position="122"/>
    </location>
</feature>
<dbReference type="OrthoDB" id="194448at2"/>
<keyword evidence="7 8" id="KW-0472">Membrane</keyword>
<evidence type="ECO:0000256" key="7">
    <source>
        <dbReference type="ARBA" id="ARBA00023136"/>
    </source>
</evidence>
<sequence length="180" mass="19643">MFRSAAFFLFASLVLLWAGLAQLNHALSPLHLHLFGGGLYVVFAALRLPSASGLILSCLAGLWCDAASPIPFGTHLVLFALAHTLIRKSRSHLDTRHTPSLVLVALLSNAALWIALTSFLITRAPIIARSAPRLLLDLLLSEALIALIAPWFFALQNRLLLIARHATGSTRPSDTFHNRR</sequence>
<reference evidence="9 10" key="1">
    <citation type="submission" date="2016-02" db="EMBL/GenBank/DDBJ databases">
        <authorList>
            <person name="Wen L."/>
            <person name="He K."/>
            <person name="Yang H."/>
        </authorList>
    </citation>
    <scope>NUCLEOTIDE SEQUENCE [LARGE SCALE GENOMIC DNA]</scope>
    <source>
        <strain evidence="9 10">CV41</strain>
    </source>
</reference>
<dbReference type="GO" id="GO:0008360">
    <property type="term" value="P:regulation of cell shape"/>
    <property type="evidence" value="ECO:0007669"/>
    <property type="project" value="UniProtKB-KW"/>
</dbReference>
<keyword evidence="5" id="KW-0133">Cell shape</keyword>
<dbReference type="STRING" id="1548208.AXK12_04845"/>
<evidence type="ECO:0000256" key="8">
    <source>
        <dbReference type="SAM" id="Phobius"/>
    </source>
</evidence>
<protein>
    <submittedName>
        <fullName evidence="9">Uncharacterized protein</fullName>
    </submittedName>
</protein>
<feature type="transmembrane region" description="Helical" evidence="8">
    <location>
        <begin position="134"/>
        <end position="154"/>
    </location>
</feature>
<comment type="caution">
    <text evidence="9">The sequence shown here is derived from an EMBL/GenBank/DDBJ whole genome shotgun (WGS) entry which is preliminary data.</text>
</comment>